<dbReference type="UniPathway" id="UPA00038">
    <property type="reaction ID" value="UER00491"/>
</dbReference>
<sequence length="461" mass="49757">MQLCITGAGYVGLVTAAVLADLGHEVMVVEVDPYRLAVLERGNVPFSEPDLAPLVRNNIKKGRLDFTADLVAGAAAAEVIIIAVGTPPRQDGVPDMTAFNSVVKVLPSLPPRRRVVAVKSTVPVGTGDALDAFLQQNSLPGQWQVVANPEFLRQGSAVKDTREADRIVIGASDPEAAHVLIKLYAPLNRPVLVVDRCSAEMIKYAANAFLATKISFINEMAGLCELMGADIGAVAQGIGMDHRIGPAFLKAGIGFGGSCLPKDLAALLALGTSLERPLPLTRAVVQVNEEQKLLLARYLEFLIGDLQERRIALLGLTFKPGTDDIRSAPALELLAYLLQRGSRVTAYDPEERARRQVARSFPAVTVCDDPYRAAAAAEAILLLTEWPEFSRLDWRRLRHLVKRALVLDGRNFLEGPQVEEHGFLYVGIGQKNYSLRRAGEICRGRDFLAPGPVPAGQAAAL</sequence>
<feature type="binding site" evidence="10">
    <location>
        <position position="35"/>
    </location>
    <ligand>
        <name>NAD(+)</name>
        <dbReference type="ChEBI" id="CHEBI:57540"/>
    </ligand>
</feature>
<proteinExistence type="inferred from homology"/>
<keyword evidence="4 7" id="KW-0560">Oxidoreductase</keyword>
<feature type="domain" description="UDP-glucose/GDP-mannose dehydrogenase C-terminal" evidence="11">
    <location>
        <begin position="312"/>
        <end position="415"/>
    </location>
</feature>
<name>A0A1J5NAB5_NEOTH</name>
<evidence type="ECO:0000256" key="3">
    <source>
        <dbReference type="ARBA" id="ARBA00012954"/>
    </source>
</evidence>
<gene>
    <name evidence="12" type="primary">tuaD</name>
    <name evidence="12" type="ORF">MOTE_23910</name>
</gene>
<dbReference type="PANTHER" id="PTHR43750:SF3">
    <property type="entry name" value="UDP-GLUCOSE 6-DEHYDROGENASE TUAD"/>
    <property type="match status" value="1"/>
</dbReference>
<evidence type="ECO:0000256" key="9">
    <source>
        <dbReference type="PIRSR" id="PIRSR500134-2"/>
    </source>
</evidence>
<evidence type="ECO:0000259" key="11">
    <source>
        <dbReference type="SMART" id="SM00984"/>
    </source>
</evidence>
<dbReference type="Pfam" id="PF03721">
    <property type="entry name" value="UDPG_MGDP_dh_N"/>
    <property type="match status" value="1"/>
</dbReference>
<organism evidence="12 13">
    <name type="scientific">Neomoorella thermoacetica</name>
    <name type="common">Clostridium thermoaceticum</name>
    <dbReference type="NCBI Taxonomy" id="1525"/>
    <lineage>
        <taxon>Bacteria</taxon>
        <taxon>Bacillati</taxon>
        <taxon>Bacillota</taxon>
        <taxon>Clostridia</taxon>
        <taxon>Neomoorellales</taxon>
        <taxon>Neomoorellaceae</taxon>
        <taxon>Neomoorella</taxon>
    </lineage>
</organism>
<evidence type="ECO:0000256" key="8">
    <source>
        <dbReference type="PIRSR" id="PIRSR500134-1"/>
    </source>
</evidence>
<dbReference type="InterPro" id="IPR014027">
    <property type="entry name" value="UDP-Glc/GDP-Man_DH_C"/>
</dbReference>
<dbReference type="SUPFAM" id="SSF51735">
    <property type="entry name" value="NAD(P)-binding Rossmann-fold domains"/>
    <property type="match status" value="1"/>
</dbReference>
<comment type="pathway">
    <text evidence="1">Nucleotide-sugar biosynthesis; UDP-alpha-D-glucuronate biosynthesis; UDP-alpha-D-glucuronate from UDP-alpha-D-glucose: step 1/1.</text>
</comment>
<dbReference type="InterPro" id="IPR008927">
    <property type="entry name" value="6-PGluconate_DH-like_C_sf"/>
</dbReference>
<dbReference type="AlphaFoldDB" id="A0A1J5NAB5"/>
<dbReference type="GO" id="GO:0003979">
    <property type="term" value="F:UDP-glucose 6-dehydrogenase activity"/>
    <property type="evidence" value="ECO:0007669"/>
    <property type="project" value="UniProtKB-EC"/>
</dbReference>
<dbReference type="SUPFAM" id="SSF52413">
    <property type="entry name" value="UDP-glucose/GDP-mannose dehydrogenase C-terminal domain"/>
    <property type="match status" value="1"/>
</dbReference>
<dbReference type="GO" id="GO:0051287">
    <property type="term" value="F:NAD binding"/>
    <property type="evidence" value="ECO:0007669"/>
    <property type="project" value="InterPro"/>
</dbReference>
<evidence type="ECO:0000313" key="12">
    <source>
        <dbReference type="EMBL" id="OIQ55518.1"/>
    </source>
</evidence>
<dbReference type="Pfam" id="PF00984">
    <property type="entry name" value="UDPG_MGDP_dh"/>
    <property type="match status" value="1"/>
</dbReference>
<evidence type="ECO:0000256" key="4">
    <source>
        <dbReference type="ARBA" id="ARBA00023002"/>
    </source>
</evidence>
<feature type="binding site" evidence="9">
    <location>
        <position position="319"/>
    </location>
    <ligand>
        <name>substrate</name>
    </ligand>
</feature>
<feature type="binding site" evidence="9">
    <location>
        <position position="256"/>
    </location>
    <ligand>
        <name>substrate</name>
    </ligand>
</feature>
<feature type="active site" description="Nucleophile" evidence="8">
    <location>
        <position position="259"/>
    </location>
</feature>
<evidence type="ECO:0000256" key="10">
    <source>
        <dbReference type="PIRSR" id="PIRSR500134-3"/>
    </source>
</evidence>
<evidence type="ECO:0000256" key="1">
    <source>
        <dbReference type="ARBA" id="ARBA00004701"/>
    </source>
</evidence>
<feature type="binding site" evidence="10">
    <location>
        <position position="262"/>
    </location>
    <ligand>
        <name>NAD(+)</name>
        <dbReference type="ChEBI" id="CHEBI:57540"/>
    </ligand>
</feature>
<dbReference type="InterPro" id="IPR036291">
    <property type="entry name" value="NAD(P)-bd_dom_sf"/>
</dbReference>
<dbReference type="Pfam" id="PF03720">
    <property type="entry name" value="UDPG_MGDP_dh_C"/>
    <property type="match status" value="1"/>
</dbReference>
<dbReference type="InterPro" id="IPR036220">
    <property type="entry name" value="UDP-Glc/GDP-Man_DH_C_sf"/>
</dbReference>
<dbReference type="GO" id="GO:0006065">
    <property type="term" value="P:UDP-glucuronate biosynthetic process"/>
    <property type="evidence" value="ECO:0007669"/>
    <property type="project" value="UniProtKB-UniPathway"/>
</dbReference>
<protein>
    <recommendedName>
        <fullName evidence="3 7">UDP-glucose 6-dehydrogenase</fullName>
        <ecNumber evidence="3 7">1.1.1.22</ecNumber>
    </recommendedName>
</protein>
<evidence type="ECO:0000256" key="7">
    <source>
        <dbReference type="PIRNR" id="PIRNR000124"/>
    </source>
</evidence>
<evidence type="ECO:0000256" key="6">
    <source>
        <dbReference type="ARBA" id="ARBA00047473"/>
    </source>
</evidence>
<dbReference type="PIRSF" id="PIRSF000124">
    <property type="entry name" value="UDPglc_GDPman_dh"/>
    <property type="match status" value="1"/>
</dbReference>
<reference evidence="12 13" key="1">
    <citation type="submission" date="2016-08" db="EMBL/GenBank/DDBJ databases">
        <title>Genome-based comparison of Moorella thermoacetic strains.</title>
        <authorList>
            <person name="Poehlein A."/>
            <person name="Bengelsdorf F.R."/>
            <person name="Esser C."/>
            <person name="Duerre P."/>
            <person name="Daniel R."/>
        </authorList>
    </citation>
    <scope>NUCLEOTIDE SEQUENCE [LARGE SCALE GENOMIC DNA]</scope>
    <source>
        <strain evidence="12 13">DSM 21394</strain>
    </source>
</reference>
<dbReference type="NCBIfam" id="TIGR03026">
    <property type="entry name" value="NDP-sugDHase"/>
    <property type="match status" value="1"/>
</dbReference>
<accession>A0A1J5NAB5</accession>
<feature type="binding site" evidence="9">
    <location>
        <begin position="248"/>
        <end position="252"/>
    </location>
    <ligand>
        <name>substrate</name>
    </ligand>
</feature>
<feature type="binding site" evidence="10">
    <location>
        <position position="86"/>
    </location>
    <ligand>
        <name>NAD(+)</name>
        <dbReference type="ChEBI" id="CHEBI:57540"/>
    </ligand>
</feature>
<dbReference type="Proteomes" id="UP000182811">
    <property type="component" value="Unassembled WGS sequence"/>
</dbReference>
<comment type="similarity">
    <text evidence="2 7">Belongs to the UDP-glucose/GDP-mannose dehydrogenase family.</text>
</comment>
<dbReference type="InterPro" id="IPR001732">
    <property type="entry name" value="UDP-Glc/GDP-Man_DH_N"/>
</dbReference>
<comment type="caution">
    <text evidence="12">The sequence shown here is derived from an EMBL/GenBank/DDBJ whole genome shotgun (WGS) entry which is preliminary data.</text>
</comment>
<dbReference type="GO" id="GO:0000271">
    <property type="term" value="P:polysaccharide biosynthetic process"/>
    <property type="evidence" value="ECO:0007669"/>
    <property type="project" value="InterPro"/>
</dbReference>
<evidence type="ECO:0000256" key="5">
    <source>
        <dbReference type="ARBA" id="ARBA00023027"/>
    </source>
</evidence>
<evidence type="ECO:0000256" key="2">
    <source>
        <dbReference type="ARBA" id="ARBA00006601"/>
    </source>
</evidence>
<comment type="catalytic activity">
    <reaction evidence="6 7">
        <text>UDP-alpha-D-glucose + 2 NAD(+) + H2O = UDP-alpha-D-glucuronate + 2 NADH + 3 H(+)</text>
        <dbReference type="Rhea" id="RHEA:23596"/>
        <dbReference type="ChEBI" id="CHEBI:15377"/>
        <dbReference type="ChEBI" id="CHEBI:15378"/>
        <dbReference type="ChEBI" id="CHEBI:57540"/>
        <dbReference type="ChEBI" id="CHEBI:57945"/>
        <dbReference type="ChEBI" id="CHEBI:58052"/>
        <dbReference type="ChEBI" id="CHEBI:58885"/>
        <dbReference type="EC" id="1.1.1.22"/>
    </reaction>
</comment>
<dbReference type="PANTHER" id="PTHR43750">
    <property type="entry name" value="UDP-GLUCOSE 6-DEHYDROGENASE TUAD"/>
    <property type="match status" value="1"/>
</dbReference>
<dbReference type="InterPro" id="IPR014026">
    <property type="entry name" value="UDP-Glc/GDP-Man_DH_dimer"/>
</dbReference>
<dbReference type="PIRSF" id="PIRSF500134">
    <property type="entry name" value="UDPglc_DH_bac"/>
    <property type="match status" value="1"/>
</dbReference>
<dbReference type="OrthoDB" id="9803238at2"/>
<keyword evidence="5 7" id="KW-0520">NAD</keyword>
<dbReference type="EMBL" id="MDDC01000025">
    <property type="protein sequence ID" value="OIQ55518.1"/>
    <property type="molecule type" value="Genomic_DNA"/>
</dbReference>
<dbReference type="SUPFAM" id="SSF48179">
    <property type="entry name" value="6-phosphogluconate dehydrogenase C-terminal domain-like"/>
    <property type="match status" value="1"/>
</dbReference>
<dbReference type="SMART" id="SM00984">
    <property type="entry name" value="UDPG_MGDP_dh_C"/>
    <property type="match status" value="1"/>
</dbReference>
<dbReference type="Gene3D" id="3.40.50.720">
    <property type="entry name" value="NAD(P)-binding Rossmann-like Domain"/>
    <property type="match status" value="2"/>
</dbReference>
<dbReference type="InterPro" id="IPR028357">
    <property type="entry name" value="UDPglc_DH_bac"/>
</dbReference>
<evidence type="ECO:0000313" key="13">
    <source>
        <dbReference type="Proteomes" id="UP000182811"/>
    </source>
</evidence>
<dbReference type="Gene3D" id="1.20.5.100">
    <property type="entry name" value="Cytochrome c1, transmembrane anchor, C-terminal"/>
    <property type="match status" value="1"/>
</dbReference>
<dbReference type="InterPro" id="IPR017476">
    <property type="entry name" value="UDP-Glc/GDP-Man"/>
</dbReference>
<feature type="binding site" evidence="10">
    <location>
        <position position="326"/>
    </location>
    <ligand>
        <name>NAD(+)</name>
        <dbReference type="ChEBI" id="CHEBI:57540"/>
    </ligand>
</feature>
<feature type="binding site" evidence="9">
    <location>
        <position position="203"/>
    </location>
    <ligand>
        <name>substrate</name>
    </ligand>
</feature>
<feature type="binding site" evidence="10">
    <location>
        <position position="121"/>
    </location>
    <ligand>
        <name>NAD(+)</name>
        <dbReference type="ChEBI" id="CHEBI:57540"/>
    </ligand>
</feature>
<dbReference type="EC" id="1.1.1.22" evidence="3 7"/>